<name>A0A926HSF5_9FIRM</name>
<dbReference type="InterPro" id="IPR001279">
    <property type="entry name" value="Metallo-B-lactamas"/>
</dbReference>
<evidence type="ECO:0000259" key="1">
    <source>
        <dbReference type="SMART" id="SM00849"/>
    </source>
</evidence>
<reference evidence="2" key="1">
    <citation type="submission" date="2020-08" db="EMBL/GenBank/DDBJ databases">
        <title>Genome public.</title>
        <authorList>
            <person name="Liu C."/>
            <person name="Sun Q."/>
        </authorList>
    </citation>
    <scope>NUCLEOTIDE SEQUENCE</scope>
    <source>
        <strain evidence="2">NSJ-63</strain>
    </source>
</reference>
<protein>
    <submittedName>
        <fullName evidence="2">Zn-dependent hydrolase</fullName>
    </submittedName>
</protein>
<proteinExistence type="predicted"/>
<dbReference type="SUPFAM" id="SSF56281">
    <property type="entry name" value="Metallo-hydrolase/oxidoreductase"/>
    <property type="match status" value="1"/>
</dbReference>
<gene>
    <name evidence="2" type="ORF">H8693_05630</name>
</gene>
<organism evidence="2 3">
    <name type="scientific">Guopingia tenuis</name>
    <dbReference type="NCBI Taxonomy" id="2763656"/>
    <lineage>
        <taxon>Bacteria</taxon>
        <taxon>Bacillati</taxon>
        <taxon>Bacillota</taxon>
        <taxon>Clostridia</taxon>
        <taxon>Christensenellales</taxon>
        <taxon>Christensenellaceae</taxon>
        <taxon>Guopingia</taxon>
    </lineage>
</organism>
<keyword evidence="2" id="KW-0378">Hydrolase</keyword>
<dbReference type="InterPro" id="IPR036866">
    <property type="entry name" value="RibonucZ/Hydroxyglut_hydro"/>
</dbReference>
<evidence type="ECO:0000313" key="2">
    <source>
        <dbReference type="EMBL" id="MBC8538412.1"/>
    </source>
</evidence>
<dbReference type="RefSeq" id="WP_249280179.1">
    <property type="nucleotide sequence ID" value="NZ_JACRSS010000002.1"/>
</dbReference>
<accession>A0A926HSF5</accession>
<dbReference type="Pfam" id="PF00753">
    <property type="entry name" value="Lactamase_B"/>
    <property type="match status" value="1"/>
</dbReference>
<feature type="domain" description="Metallo-beta-lactamase" evidence="1">
    <location>
        <begin position="247"/>
        <end position="468"/>
    </location>
</feature>
<dbReference type="GO" id="GO:0016787">
    <property type="term" value="F:hydrolase activity"/>
    <property type="evidence" value="ECO:0007669"/>
    <property type="project" value="UniProtKB-KW"/>
</dbReference>
<dbReference type="EMBL" id="JACRSS010000002">
    <property type="protein sequence ID" value="MBC8538412.1"/>
    <property type="molecule type" value="Genomic_DNA"/>
</dbReference>
<dbReference type="Proteomes" id="UP000617951">
    <property type="component" value="Unassembled WGS sequence"/>
</dbReference>
<dbReference type="Gene3D" id="3.60.15.10">
    <property type="entry name" value="Ribonuclease Z/Hydroxyacylglutathione hydrolase-like"/>
    <property type="match status" value="1"/>
</dbReference>
<evidence type="ECO:0000313" key="3">
    <source>
        <dbReference type="Proteomes" id="UP000617951"/>
    </source>
</evidence>
<dbReference type="AlphaFoldDB" id="A0A926HSF5"/>
<sequence>MKKTYVTSLPDRAGAFLRASEIISSLGLNITRVSYNKSIDAHMLFIEAEGEEAVLHEATRRLLAHGYLLTDKPAGSVILMEFLLRDAPGSVLPVLRLIHQFSFNISYIRYQAEKGGPQRFRMGLLVENSQAISAFIRQASDLCEISILQYDETEKNLDNTVFYISFANRIAERVGLSKRDKAKLLVQSNRVMELLDQSHNPPYKTFETIGRFAELLREYKGAAYHPRISRYSLKEGVSLTLLEPPCGSNTCVLEKDGQLLAIDSGFSCYREENLQCLKELFPGFMERKRALFLTHADVDHCGLADDFPAVYLSASSRENFVREAAGRRNLREENPLHAPYIRISKILSRYTPPSLDSMRPIGGPRTPATEHLDAIGAFSFAGMHFDVYEGRGGHCLGETVLVEKQLRLVFTGDIYVNIKGFSPEQLDFNRLAPYLMTSVDTDPAMAKAEREEIFSLLSPGSWLLIGGHGAAKPLEIE</sequence>
<comment type="caution">
    <text evidence="2">The sequence shown here is derived from an EMBL/GenBank/DDBJ whole genome shotgun (WGS) entry which is preliminary data.</text>
</comment>
<dbReference type="SMART" id="SM00849">
    <property type="entry name" value="Lactamase_B"/>
    <property type="match status" value="1"/>
</dbReference>
<keyword evidence="3" id="KW-1185">Reference proteome</keyword>